<keyword evidence="2" id="KW-1133">Transmembrane helix</keyword>
<accession>A0ABY6PA50</accession>
<evidence type="ECO:0000313" key="3">
    <source>
        <dbReference type="EMBL" id="UZJ30467.1"/>
    </source>
</evidence>
<sequence length="50" mass="5124">MTVAYAGIGTGVVLLTALGVWTLVARRSAAAGPPAQRKQESQQFGPPGGW</sequence>
<dbReference type="EMBL" id="CP110636">
    <property type="protein sequence ID" value="UZJ30467.1"/>
    <property type="molecule type" value="Genomic_DNA"/>
</dbReference>
<dbReference type="RefSeq" id="WP_265361909.1">
    <property type="nucleotide sequence ID" value="NZ_CP110636.1"/>
</dbReference>
<reference evidence="3" key="1">
    <citation type="submission" date="2022-11" db="EMBL/GenBank/DDBJ databases">
        <title>Identification and genomic analyses of a novel endophytic actinobacterium Streptomyces endophytica sp. nov. with potential for biocontrol of Yam anthracnose.</title>
        <authorList>
            <person name="Huang X."/>
        </authorList>
    </citation>
    <scope>NUCLEOTIDE SEQUENCE</scope>
    <source>
        <strain evidence="3">HNM0140</strain>
    </source>
</reference>
<keyword evidence="4" id="KW-1185">Reference proteome</keyword>
<evidence type="ECO:0000256" key="2">
    <source>
        <dbReference type="SAM" id="Phobius"/>
    </source>
</evidence>
<name>A0ABY6PA50_9ACTN</name>
<gene>
    <name evidence="3" type="ORF">OJ254_08985</name>
</gene>
<dbReference type="Proteomes" id="UP001164959">
    <property type="component" value="Chromosome"/>
</dbReference>
<keyword evidence="2" id="KW-0472">Membrane</keyword>
<organism evidence="3 4">
    <name type="scientific">Streptomyces endophytica</name>
    <dbReference type="NCBI Taxonomy" id="2991496"/>
    <lineage>
        <taxon>Bacteria</taxon>
        <taxon>Bacillati</taxon>
        <taxon>Actinomycetota</taxon>
        <taxon>Actinomycetes</taxon>
        <taxon>Kitasatosporales</taxon>
        <taxon>Streptomycetaceae</taxon>
        <taxon>Streptomyces</taxon>
    </lineage>
</organism>
<feature type="region of interest" description="Disordered" evidence="1">
    <location>
        <begin position="30"/>
        <end position="50"/>
    </location>
</feature>
<feature type="transmembrane region" description="Helical" evidence="2">
    <location>
        <begin position="6"/>
        <end position="24"/>
    </location>
</feature>
<evidence type="ECO:0000313" key="4">
    <source>
        <dbReference type="Proteomes" id="UP001164959"/>
    </source>
</evidence>
<protein>
    <submittedName>
        <fullName evidence="3">Uncharacterized protein</fullName>
    </submittedName>
</protein>
<keyword evidence="2" id="KW-0812">Transmembrane</keyword>
<evidence type="ECO:0000256" key="1">
    <source>
        <dbReference type="SAM" id="MobiDB-lite"/>
    </source>
</evidence>
<proteinExistence type="predicted"/>